<dbReference type="UniPathway" id="UPA00049">
    <property type="reaction ID" value="UER00059"/>
</dbReference>
<sequence>MNGSVTSALTTLHLSVNNHPGVLSHVCGLFAGRAYNLEGVLVTPEADGDTCRMWLVVKDDGRMEQIVKQVRKLHDVLDVQVGHAEPTVFNRLAGCLEC</sequence>
<dbReference type="UniPathway" id="UPA00047">
    <property type="reaction ID" value="UER00055"/>
</dbReference>
<dbReference type="InterPro" id="IPR045865">
    <property type="entry name" value="ACT-like_dom_sf"/>
</dbReference>
<evidence type="ECO:0000256" key="8">
    <source>
        <dbReference type="RuleBase" id="RU368092"/>
    </source>
</evidence>
<proteinExistence type="inferred from homology"/>
<comment type="pathway">
    <text evidence="1 8">Amino-acid biosynthesis; L-isoleucine biosynthesis; L-isoleucine from 2-oxobutanoate: step 1/4.</text>
</comment>
<dbReference type="PANTHER" id="PTHR30239:SF4">
    <property type="entry name" value="ACETOLACTATE SYNTHASE ISOZYME 1 SMALL SUBUNIT"/>
    <property type="match status" value="1"/>
</dbReference>
<comment type="function">
    <text evidence="8">Catalyzes the conversion of 2 pyruvate molecules into acetolactate in the first common step of the biosynthetic pathway of the branched-amino acids such as leucine, isoleucine, and valine.</text>
</comment>
<reference evidence="10" key="1">
    <citation type="submission" date="2016-04" db="EMBL/GenBank/DDBJ databases">
        <authorList>
            <person name="Evans L.H."/>
            <person name="Alamgir A."/>
            <person name="Owens N."/>
            <person name="Weber N.D."/>
            <person name="Virtaneva K."/>
            <person name="Barbian K."/>
            <person name="Babar A."/>
            <person name="Rosenke K."/>
        </authorList>
    </citation>
    <scope>NUCLEOTIDE SEQUENCE</scope>
    <source>
        <strain evidence="10">92-2</strain>
    </source>
</reference>
<protein>
    <recommendedName>
        <fullName evidence="8">Acetolactate synthase small subunit</fullName>
        <shortName evidence="8">AHAS</shortName>
        <shortName evidence="8">ALS</shortName>
        <ecNumber evidence="8">2.2.1.6</ecNumber>
    </recommendedName>
    <alternativeName>
        <fullName evidence="8">Acetohydroxy-acid synthase small subunit</fullName>
    </alternativeName>
</protein>
<evidence type="ECO:0000256" key="7">
    <source>
        <dbReference type="ARBA" id="ARBA00048670"/>
    </source>
</evidence>
<dbReference type="GO" id="GO:1990610">
    <property type="term" value="F:acetolactate synthase regulator activity"/>
    <property type="evidence" value="ECO:0007669"/>
    <property type="project" value="UniProtKB-UniRule"/>
</dbReference>
<evidence type="ECO:0000256" key="2">
    <source>
        <dbReference type="ARBA" id="ARBA00005025"/>
    </source>
</evidence>
<dbReference type="Gene3D" id="3.30.70.260">
    <property type="match status" value="1"/>
</dbReference>
<dbReference type="InterPro" id="IPR054480">
    <property type="entry name" value="AHAS_small-like_ACT"/>
</dbReference>
<feature type="domain" description="ACT" evidence="9">
    <location>
        <begin position="11"/>
        <end position="84"/>
    </location>
</feature>
<dbReference type="SUPFAM" id="SSF55021">
    <property type="entry name" value="ACT-like"/>
    <property type="match status" value="1"/>
</dbReference>
<comment type="similarity">
    <text evidence="3 8">Belongs to the acetolactate synthase small subunit family.</text>
</comment>
<dbReference type="InterPro" id="IPR039557">
    <property type="entry name" value="AHAS_ACT"/>
</dbReference>
<dbReference type="EMBL" id="FLUP01000001">
    <property type="protein sequence ID" value="SBV99734.1"/>
    <property type="molecule type" value="Genomic_DNA"/>
</dbReference>
<dbReference type="PROSITE" id="PS51671">
    <property type="entry name" value="ACT"/>
    <property type="match status" value="1"/>
</dbReference>
<dbReference type="CDD" id="cd04878">
    <property type="entry name" value="ACT_AHAS"/>
    <property type="match status" value="1"/>
</dbReference>
<keyword evidence="8 10" id="KW-0808">Transferase</keyword>
<comment type="catalytic activity">
    <reaction evidence="7 8">
        <text>2 pyruvate + H(+) = (2S)-2-acetolactate + CO2</text>
        <dbReference type="Rhea" id="RHEA:25249"/>
        <dbReference type="ChEBI" id="CHEBI:15361"/>
        <dbReference type="ChEBI" id="CHEBI:15378"/>
        <dbReference type="ChEBI" id="CHEBI:16526"/>
        <dbReference type="ChEBI" id="CHEBI:58476"/>
        <dbReference type="EC" id="2.2.1.6"/>
    </reaction>
</comment>
<dbReference type="InterPro" id="IPR002912">
    <property type="entry name" value="ACT_dom"/>
</dbReference>
<name>A0A212JJX5_9BACT</name>
<dbReference type="GeneID" id="72381432"/>
<accession>A0A212JJX5</accession>
<dbReference type="RefSeq" id="WP_022657648.1">
    <property type="nucleotide sequence ID" value="NZ_CABUEN010000001.1"/>
</dbReference>
<keyword evidence="5 8" id="KW-0028">Amino-acid biosynthesis</keyword>
<dbReference type="GO" id="GO:0009097">
    <property type="term" value="P:isoleucine biosynthetic process"/>
    <property type="evidence" value="ECO:0007669"/>
    <property type="project" value="UniProtKB-UniRule"/>
</dbReference>
<dbReference type="GO" id="GO:0005829">
    <property type="term" value="C:cytosol"/>
    <property type="evidence" value="ECO:0007669"/>
    <property type="project" value="TreeGrafter"/>
</dbReference>
<evidence type="ECO:0000256" key="5">
    <source>
        <dbReference type="ARBA" id="ARBA00022605"/>
    </source>
</evidence>
<dbReference type="NCBIfam" id="TIGR00119">
    <property type="entry name" value="acolac_sm"/>
    <property type="match status" value="1"/>
</dbReference>
<gene>
    <name evidence="10" type="primary">ilvN</name>
    <name evidence="10" type="ORF">KM92DES2_11264</name>
</gene>
<evidence type="ECO:0000256" key="3">
    <source>
        <dbReference type="ARBA" id="ARBA00006341"/>
    </source>
</evidence>
<dbReference type="GO" id="GO:0009099">
    <property type="term" value="P:L-valine biosynthetic process"/>
    <property type="evidence" value="ECO:0007669"/>
    <property type="project" value="UniProtKB-UniRule"/>
</dbReference>
<dbReference type="AlphaFoldDB" id="A0A212JJX5"/>
<dbReference type="Pfam" id="PF22629">
    <property type="entry name" value="ACT_AHAS_ss"/>
    <property type="match status" value="1"/>
</dbReference>
<evidence type="ECO:0000256" key="4">
    <source>
        <dbReference type="ARBA" id="ARBA00011744"/>
    </source>
</evidence>
<comment type="pathway">
    <text evidence="2 8">Amino-acid biosynthesis; L-valine biosynthesis; L-valine from pyruvate: step 1/4.</text>
</comment>
<dbReference type="GO" id="GO:0003984">
    <property type="term" value="F:acetolactate synthase activity"/>
    <property type="evidence" value="ECO:0007669"/>
    <property type="project" value="UniProtKB-UniRule"/>
</dbReference>
<keyword evidence="6 8" id="KW-0100">Branched-chain amino acid biosynthesis</keyword>
<comment type="subunit">
    <text evidence="4 8">Dimer of large and small chains.</text>
</comment>
<evidence type="ECO:0000256" key="6">
    <source>
        <dbReference type="ARBA" id="ARBA00023304"/>
    </source>
</evidence>
<organism evidence="10">
    <name type="scientific">uncultured Desulfovibrio sp</name>
    <dbReference type="NCBI Taxonomy" id="167968"/>
    <lineage>
        <taxon>Bacteria</taxon>
        <taxon>Pseudomonadati</taxon>
        <taxon>Thermodesulfobacteriota</taxon>
        <taxon>Desulfovibrionia</taxon>
        <taxon>Desulfovibrionales</taxon>
        <taxon>Desulfovibrionaceae</taxon>
        <taxon>Desulfovibrio</taxon>
        <taxon>environmental samples</taxon>
    </lineage>
</organism>
<evidence type="ECO:0000256" key="1">
    <source>
        <dbReference type="ARBA" id="ARBA00004974"/>
    </source>
</evidence>
<dbReference type="InterPro" id="IPR004789">
    <property type="entry name" value="Acetalactate_synth_ssu"/>
</dbReference>
<dbReference type="EC" id="2.2.1.6" evidence="8"/>
<evidence type="ECO:0000313" key="10">
    <source>
        <dbReference type="EMBL" id="SBV99734.1"/>
    </source>
</evidence>
<evidence type="ECO:0000259" key="9">
    <source>
        <dbReference type="PROSITE" id="PS51671"/>
    </source>
</evidence>
<dbReference type="PANTHER" id="PTHR30239">
    <property type="entry name" value="ACETOLACTATE SYNTHASE SMALL SUBUNIT"/>
    <property type="match status" value="1"/>
</dbReference>